<dbReference type="Pfam" id="PF00704">
    <property type="entry name" value="Glyco_hydro_18"/>
    <property type="match status" value="2"/>
</dbReference>
<dbReference type="EMBL" id="JAAIUW010000011">
    <property type="protein sequence ID" value="KAF7808940.1"/>
    <property type="molecule type" value="Genomic_DNA"/>
</dbReference>
<evidence type="ECO:0000313" key="7">
    <source>
        <dbReference type="EMBL" id="KAF7808940.1"/>
    </source>
</evidence>
<keyword evidence="1 3" id="KW-0378">Hydrolase</keyword>
<dbReference type="PANTHER" id="PTHR46476:SF3">
    <property type="entry name" value="CHITINASE 2-LIKE"/>
    <property type="match status" value="1"/>
</dbReference>
<dbReference type="InterPro" id="IPR001223">
    <property type="entry name" value="Glyco_hydro18_cat"/>
</dbReference>
<dbReference type="PRINTS" id="PR00551">
    <property type="entry name" value="2SGLOBULIN"/>
</dbReference>
<accession>A0A834W476</accession>
<comment type="similarity">
    <text evidence="4">Belongs to the glycosyl hydrolase 18 family.</text>
</comment>
<sequence>MALASPKPHHNHRHNHNHHKHRLFREYIGADFKGVTFSDIPINPNVEEVHFILSFAIDYTTSDSNSSPQPTNGDFKAYWDTQNLSPSHVSSIKSSHPRVKVALSLGGDSIGEANQDVYFQPTSVKSWLRNAIYSVTQLVKTYHLDGIDIDYEHFNADPETFAECIGKLIFYLKQNKIISFASIAPYDDSVVQAHYLALWKKYGHLIDYVNFQFYAYQKGTTKTEFIAHYENQMSNYEGGKVLVSFSTDGSGDIPINPNVEEVHFILSFAIDYTTSDSNSSPQPTNGDFKAYWDTQNLSPSHVSSIKSSHPRVKVALSLGGDSIGEANQDVYFQPTSVKSWLRNAIYSITQLVKTYHLDGIDIDYEHFNADPETFAECIGKLIFYLKQNKIISFASIAPYDDSVVQAHYLALWKKYGHLIDYVNFQFYAYQKGTTKSEFIAHYENQMSNYEGGKVLVSFSTDGSGGLSPKHGFFEACKTLSHKGNLHGIFIWSADDSKQFNFRYEVQTQKFLAST</sequence>
<comment type="caution">
    <text evidence="7">The sequence shown here is derived from an EMBL/GenBank/DDBJ whole genome shotgun (WGS) entry which is preliminary data.</text>
</comment>
<evidence type="ECO:0000256" key="2">
    <source>
        <dbReference type="ARBA" id="ARBA00023295"/>
    </source>
</evidence>
<reference evidence="7" key="1">
    <citation type="submission" date="2020-09" db="EMBL/GenBank/DDBJ databases">
        <title>Genome-Enabled Discovery of Anthraquinone Biosynthesis in Senna tora.</title>
        <authorList>
            <person name="Kang S.-H."/>
            <person name="Pandey R.P."/>
            <person name="Lee C.-M."/>
            <person name="Sim J.-S."/>
            <person name="Jeong J.-T."/>
            <person name="Choi B.-S."/>
            <person name="Jung M."/>
            <person name="Ginzburg D."/>
            <person name="Zhao K."/>
            <person name="Won S.Y."/>
            <person name="Oh T.-J."/>
            <person name="Yu Y."/>
            <person name="Kim N.-H."/>
            <person name="Lee O.R."/>
            <person name="Lee T.-H."/>
            <person name="Bashyal P."/>
            <person name="Kim T.-S."/>
            <person name="Lee W.-H."/>
            <person name="Kawkins C."/>
            <person name="Kim C.-K."/>
            <person name="Kim J.S."/>
            <person name="Ahn B.O."/>
            <person name="Rhee S.Y."/>
            <person name="Sohng J.K."/>
        </authorList>
    </citation>
    <scope>NUCLEOTIDE SEQUENCE</scope>
    <source>
        <tissue evidence="7">Leaf</tissue>
    </source>
</reference>
<dbReference type="Gene3D" id="3.20.20.80">
    <property type="entry name" value="Glycosidases"/>
    <property type="match status" value="2"/>
</dbReference>
<dbReference type="OrthoDB" id="1395031at2759"/>
<evidence type="ECO:0000259" key="6">
    <source>
        <dbReference type="PROSITE" id="PS51910"/>
    </source>
</evidence>
<dbReference type="CDD" id="cd06544">
    <property type="entry name" value="GH18_narbonin"/>
    <property type="match status" value="1"/>
</dbReference>
<dbReference type="GO" id="GO:0004553">
    <property type="term" value="F:hydrolase activity, hydrolyzing O-glycosyl compounds"/>
    <property type="evidence" value="ECO:0007669"/>
    <property type="project" value="InterPro"/>
</dbReference>
<feature type="compositionally biased region" description="Basic residues" evidence="5">
    <location>
        <begin position="7"/>
        <end position="20"/>
    </location>
</feature>
<feature type="region of interest" description="Disordered" evidence="5">
    <location>
        <begin position="1"/>
        <end position="20"/>
    </location>
</feature>
<dbReference type="PANTHER" id="PTHR46476">
    <property type="entry name" value="CHITINASE 2-LIKE"/>
    <property type="match status" value="1"/>
</dbReference>
<evidence type="ECO:0000256" key="3">
    <source>
        <dbReference type="RuleBase" id="RU000489"/>
    </source>
</evidence>
<name>A0A834W476_9FABA</name>
<dbReference type="PROSITE" id="PS01095">
    <property type="entry name" value="GH18_1"/>
    <property type="match status" value="2"/>
</dbReference>
<keyword evidence="8" id="KW-1185">Reference proteome</keyword>
<feature type="domain" description="GH18" evidence="6">
    <location>
        <begin position="22"/>
        <end position="214"/>
    </location>
</feature>
<dbReference type="InterPro" id="IPR001579">
    <property type="entry name" value="Glyco_hydro_18_chit_AS"/>
</dbReference>
<dbReference type="InterPro" id="IPR017853">
    <property type="entry name" value="GH"/>
</dbReference>
<evidence type="ECO:0000256" key="1">
    <source>
        <dbReference type="ARBA" id="ARBA00022801"/>
    </source>
</evidence>
<protein>
    <submittedName>
        <fullName evidence="7">Chitinase 2-like</fullName>
    </submittedName>
</protein>
<keyword evidence="2 3" id="KW-0326">Glycosidase</keyword>
<organism evidence="7 8">
    <name type="scientific">Senna tora</name>
    <dbReference type="NCBI Taxonomy" id="362788"/>
    <lineage>
        <taxon>Eukaryota</taxon>
        <taxon>Viridiplantae</taxon>
        <taxon>Streptophyta</taxon>
        <taxon>Embryophyta</taxon>
        <taxon>Tracheophyta</taxon>
        <taxon>Spermatophyta</taxon>
        <taxon>Magnoliopsida</taxon>
        <taxon>eudicotyledons</taxon>
        <taxon>Gunneridae</taxon>
        <taxon>Pentapetalae</taxon>
        <taxon>rosids</taxon>
        <taxon>fabids</taxon>
        <taxon>Fabales</taxon>
        <taxon>Fabaceae</taxon>
        <taxon>Caesalpinioideae</taxon>
        <taxon>Cassia clade</taxon>
        <taxon>Senna</taxon>
    </lineage>
</organism>
<dbReference type="Proteomes" id="UP000634136">
    <property type="component" value="Unassembled WGS sequence"/>
</dbReference>
<dbReference type="SUPFAM" id="SSF51445">
    <property type="entry name" value="(Trans)glycosidases"/>
    <property type="match status" value="2"/>
</dbReference>
<dbReference type="PROSITE" id="PS51910">
    <property type="entry name" value="GH18_2"/>
    <property type="match status" value="2"/>
</dbReference>
<dbReference type="AlphaFoldDB" id="A0A834W476"/>
<evidence type="ECO:0000313" key="8">
    <source>
        <dbReference type="Proteomes" id="UP000634136"/>
    </source>
</evidence>
<evidence type="ECO:0000256" key="4">
    <source>
        <dbReference type="RuleBase" id="RU004453"/>
    </source>
</evidence>
<dbReference type="InterPro" id="IPR000677">
    <property type="entry name" value="Chitinase-like"/>
</dbReference>
<proteinExistence type="inferred from homology"/>
<gene>
    <name evidence="7" type="ORF">G2W53_035683</name>
</gene>
<evidence type="ECO:0000256" key="5">
    <source>
        <dbReference type="SAM" id="MobiDB-lite"/>
    </source>
</evidence>
<feature type="domain" description="GH18" evidence="6">
    <location>
        <begin position="239"/>
        <end position="514"/>
    </location>
</feature>
<dbReference type="GO" id="GO:0005975">
    <property type="term" value="P:carbohydrate metabolic process"/>
    <property type="evidence" value="ECO:0007669"/>
    <property type="project" value="InterPro"/>
</dbReference>